<proteinExistence type="predicted"/>
<name>A0AA39LBK0_SARSR</name>
<organism evidence="1 2">
    <name type="scientific">Sarocladium strictum</name>
    <name type="common">Black bundle disease fungus</name>
    <name type="synonym">Acremonium strictum</name>
    <dbReference type="NCBI Taxonomy" id="5046"/>
    <lineage>
        <taxon>Eukaryota</taxon>
        <taxon>Fungi</taxon>
        <taxon>Dikarya</taxon>
        <taxon>Ascomycota</taxon>
        <taxon>Pezizomycotina</taxon>
        <taxon>Sordariomycetes</taxon>
        <taxon>Hypocreomycetidae</taxon>
        <taxon>Hypocreales</taxon>
        <taxon>Sarocladiaceae</taxon>
        <taxon>Sarocladium</taxon>
    </lineage>
</organism>
<dbReference type="InterPro" id="IPR036291">
    <property type="entry name" value="NAD(P)-bd_dom_sf"/>
</dbReference>
<dbReference type="Proteomes" id="UP001175261">
    <property type="component" value="Unassembled WGS sequence"/>
</dbReference>
<evidence type="ECO:0000313" key="2">
    <source>
        <dbReference type="Proteomes" id="UP001175261"/>
    </source>
</evidence>
<comment type="caution">
    <text evidence="1">The sequence shown here is derived from an EMBL/GenBank/DDBJ whole genome shotgun (WGS) entry which is preliminary data.</text>
</comment>
<evidence type="ECO:0000313" key="1">
    <source>
        <dbReference type="EMBL" id="KAK0391711.1"/>
    </source>
</evidence>
<protein>
    <submittedName>
        <fullName evidence="1">Uncharacterized protein</fullName>
    </submittedName>
</protein>
<dbReference type="EMBL" id="JAPDFR010000001">
    <property type="protein sequence ID" value="KAK0391711.1"/>
    <property type="molecule type" value="Genomic_DNA"/>
</dbReference>
<accession>A0AA39LBK0</accession>
<keyword evidence="2" id="KW-1185">Reference proteome</keyword>
<sequence>MSQLVRPTRSSSGKVAIVTGAGGLGNETGAAESLPSCWQRTEPTSSMSTVMWAWLSEGLQRFKTKAEERLLQYNLDVWISSAATSGLIIGDKGTSIEADVAEWAKGQETNVRSMMLMAKHAIPAMLRNEPEDGKRRPAGGTPSLPYSTSLARGAIDCAGTVRFLAGNEARWITGLVMTVDGGATCASPILTHVAQ</sequence>
<dbReference type="Gene3D" id="3.40.50.720">
    <property type="entry name" value="NAD(P)-binding Rossmann-like Domain"/>
    <property type="match status" value="1"/>
</dbReference>
<reference evidence="1" key="1">
    <citation type="submission" date="2022-10" db="EMBL/GenBank/DDBJ databases">
        <title>Determination and structural analysis of whole genome sequence of Sarocladium strictum F4-1.</title>
        <authorList>
            <person name="Hu L."/>
            <person name="Jiang Y."/>
        </authorList>
    </citation>
    <scope>NUCLEOTIDE SEQUENCE</scope>
    <source>
        <strain evidence="1">F4-1</strain>
    </source>
</reference>
<dbReference type="SUPFAM" id="SSF51735">
    <property type="entry name" value="NAD(P)-binding Rossmann-fold domains"/>
    <property type="match status" value="1"/>
</dbReference>
<dbReference type="AlphaFoldDB" id="A0AA39LBK0"/>
<gene>
    <name evidence="1" type="ORF">NLU13_1210</name>
</gene>